<feature type="domain" description="NmrA-like" evidence="1">
    <location>
        <begin position="5"/>
        <end position="236"/>
    </location>
</feature>
<dbReference type="PANTHER" id="PTHR43162">
    <property type="match status" value="1"/>
</dbReference>
<dbReference type="PANTHER" id="PTHR43162:SF1">
    <property type="entry name" value="PRESTALK A DIFFERENTIATION PROTEIN A"/>
    <property type="match status" value="1"/>
</dbReference>
<dbReference type="EMBL" id="RBIL01000002">
    <property type="protein sequence ID" value="RKQ87181.1"/>
    <property type="molecule type" value="Genomic_DNA"/>
</dbReference>
<evidence type="ECO:0000313" key="2">
    <source>
        <dbReference type="EMBL" id="RKQ87181.1"/>
    </source>
</evidence>
<dbReference type="InterPro" id="IPR051604">
    <property type="entry name" value="Ergot_Alk_Oxidoreductase"/>
</dbReference>
<accession>A0A660KZM5</accession>
<dbReference type="InterPro" id="IPR036291">
    <property type="entry name" value="NAD(P)-bd_dom_sf"/>
</dbReference>
<dbReference type="Proteomes" id="UP000278962">
    <property type="component" value="Unassembled WGS sequence"/>
</dbReference>
<dbReference type="Gene3D" id="3.40.50.720">
    <property type="entry name" value="NAD(P)-binding Rossmann-like Domain"/>
    <property type="match status" value="1"/>
</dbReference>
<dbReference type="InterPro" id="IPR008030">
    <property type="entry name" value="NmrA-like"/>
</dbReference>
<proteinExistence type="predicted"/>
<dbReference type="Pfam" id="PF05368">
    <property type="entry name" value="NmrA"/>
    <property type="match status" value="1"/>
</dbReference>
<dbReference type="Gene3D" id="3.90.25.10">
    <property type="entry name" value="UDP-galactose 4-epimerase, domain 1"/>
    <property type="match status" value="1"/>
</dbReference>
<organism evidence="2 3">
    <name type="scientific">Solirubrobacter pauli</name>
    <dbReference type="NCBI Taxonomy" id="166793"/>
    <lineage>
        <taxon>Bacteria</taxon>
        <taxon>Bacillati</taxon>
        <taxon>Actinomycetota</taxon>
        <taxon>Thermoleophilia</taxon>
        <taxon>Solirubrobacterales</taxon>
        <taxon>Solirubrobacteraceae</taxon>
        <taxon>Solirubrobacter</taxon>
    </lineage>
</organism>
<dbReference type="AlphaFoldDB" id="A0A660KZM5"/>
<keyword evidence="3" id="KW-1185">Reference proteome</keyword>
<sequence length="290" mass="30472">MHSMSTILILGGTGKTGRRIAPRLRSAGATVRTASRNGADVRFDWDDAGTYDAALSGVDVVYLVPPALDLGYVPRALAFLDRAEAAGVRHVTFLSARGVDHAPPEAAHRAVELELGRRTALTHSILRPGWFMQDFDEYFFAPAIVAEGVIQMPVGDGREAFIHADDIAEVAVATLLDPDAHAGAEYELTGPEALSLTQVAERLSTATGRAIRHDDLPRADWIAGLEAGGVPADYAAMLGVLADALRASATAGVTRDVERVTGHAPRSFDAYLADPAVVSALTAPSAVSAA</sequence>
<protein>
    <submittedName>
        <fullName evidence="2">Uncharacterized protein YbjT (DUF2867 family)</fullName>
    </submittedName>
</protein>
<comment type="caution">
    <text evidence="2">The sequence shown here is derived from an EMBL/GenBank/DDBJ whole genome shotgun (WGS) entry which is preliminary data.</text>
</comment>
<gene>
    <name evidence="2" type="ORF">C8N24_5201</name>
</gene>
<dbReference type="SUPFAM" id="SSF51735">
    <property type="entry name" value="NAD(P)-binding Rossmann-fold domains"/>
    <property type="match status" value="1"/>
</dbReference>
<reference evidence="2 3" key="1">
    <citation type="submission" date="2018-10" db="EMBL/GenBank/DDBJ databases">
        <title>Genomic Encyclopedia of Archaeal and Bacterial Type Strains, Phase II (KMG-II): from individual species to whole genera.</title>
        <authorList>
            <person name="Goeker M."/>
        </authorList>
    </citation>
    <scope>NUCLEOTIDE SEQUENCE [LARGE SCALE GENOMIC DNA]</scope>
    <source>
        <strain evidence="2 3">DSM 14954</strain>
    </source>
</reference>
<name>A0A660KZM5_9ACTN</name>
<evidence type="ECO:0000313" key="3">
    <source>
        <dbReference type="Proteomes" id="UP000278962"/>
    </source>
</evidence>
<evidence type="ECO:0000259" key="1">
    <source>
        <dbReference type="Pfam" id="PF05368"/>
    </source>
</evidence>